<evidence type="ECO:0000256" key="2">
    <source>
        <dbReference type="SAM" id="SignalP"/>
    </source>
</evidence>
<evidence type="ECO:0000313" key="4">
    <source>
        <dbReference type="Proteomes" id="UP000326340"/>
    </source>
</evidence>
<feature type="compositionally biased region" description="Polar residues" evidence="1">
    <location>
        <begin position="42"/>
        <end position="59"/>
    </location>
</feature>
<feature type="signal peptide" evidence="2">
    <location>
        <begin position="1"/>
        <end position="22"/>
    </location>
</feature>
<evidence type="ECO:0000256" key="1">
    <source>
        <dbReference type="SAM" id="MobiDB-lite"/>
    </source>
</evidence>
<comment type="caution">
    <text evidence="3">The sequence shown here is derived from an EMBL/GenBank/DDBJ whole genome shotgun (WGS) entry which is preliminary data.</text>
</comment>
<reference evidence="3 4" key="1">
    <citation type="journal article" date="2019" name="Sci. Rep.">
        <title>Colletotrichum shisoi sp. nov., an anthracnose pathogen of Perilla frutescens in Japan: molecular phylogenetic, morphological and genomic evidence.</title>
        <authorList>
            <person name="Gan P."/>
            <person name="Tsushima A."/>
            <person name="Hiroyama R."/>
            <person name="Narusaka M."/>
            <person name="Takano Y."/>
            <person name="Narusaka Y."/>
            <person name="Kawaradani M."/>
            <person name="Damm U."/>
            <person name="Shirasu K."/>
        </authorList>
    </citation>
    <scope>NUCLEOTIDE SEQUENCE [LARGE SCALE GENOMIC DNA]</scope>
    <source>
        <strain evidence="3 4">PG-2018a</strain>
    </source>
</reference>
<keyword evidence="4" id="KW-1185">Reference proteome</keyword>
<dbReference type="OrthoDB" id="4161406at2759"/>
<gene>
    <name evidence="3" type="ORF">CSHISOI_04448</name>
</gene>
<feature type="chain" id="PRO_5024806467" evidence="2">
    <location>
        <begin position="23"/>
        <end position="211"/>
    </location>
</feature>
<dbReference type="Proteomes" id="UP000326340">
    <property type="component" value="Unassembled WGS sequence"/>
</dbReference>
<protein>
    <submittedName>
        <fullName evidence="3">Uncharacterized protein</fullName>
    </submittedName>
</protein>
<proteinExistence type="predicted"/>
<name>A0A5Q4BWA2_9PEZI</name>
<sequence length="211" mass="23477">MPTSLHLVFFITLISFFQVVFASPAIGMPVGSTFSDDERTAGKNNSSSQSQNAERTSIDSGEWDSRKSPAADTPWIFCPGYRACNRLGAMSHARNMAREIDDGVKRVQDAESSLPVSWQPSWKECYVEVRKSTVNVTSSLSDKHIRLDGLPPVCMALAMTNPPTPLPAHPHFLRSIRSIIITTFHQLPTITTFSILHQTTPIFRDIIFITI</sequence>
<dbReference type="AlphaFoldDB" id="A0A5Q4BWA2"/>
<keyword evidence="2" id="KW-0732">Signal</keyword>
<organism evidence="3 4">
    <name type="scientific">Colletotrichum shisoi</name>
    <dbReference type="NCBI Taxonomy" id="2078593"/>
    <lineage>
        <taxon>Eukaryota</taxon>
        <taxon>Fungi</taxon>
        <taxon>Dikarya</taxon>
        <taxon>Ascomycota</taxon>
        <taxon>Pezizomycotina</taxon>
        <taxon>Sordariomycetes</taxon>
        <taxon>Hypocreomycetidae</taxon>
        <taxon>Glomerellales</taxon>
        <taxon>Glomerellaceae</taxon>
        <taxon>Colletotrichum</taxon>
        <taxon>Colletotrichum destructivum species complex</taxon>
    </lineage>
</organism>
<feature type="region of interest" description="Disordered" evidence="1">
    <location>
        <begin position="35"/>
        <end position="69"/>
    </location>
</feature>
<accession>A0A5Q4BWA2</accession>
<evidence type="ECO:0000313" key="3">
    <source>
        <dbReference type="EMBL" id="TQN71372.1"/>
    </source>
</evidence>
<dbReference type="EMBL" id="PUHP01000278">
    <property type="protein sequence ID" value="TQN71372.1"/>
    <property type="molecule type" value="Genomic_DNA"/>
</dbReference>